<feature type="compositionally biased region" description="Basic and acidic residues" evidence="9">
    <location>
        <begin position="683"/>
        <end position="700"/>
    </location>
</feature>
<evidence type="ECO:0000256" key="3">
    <source>
        <dbReference type="ARBA" id="ARBA00006453"/>
    </source>
</evidence>
<evidence type="ECO:0000256" key="9">
    <source>
        <dbReference type="SAM" id="MobiDB-lite"/>
    </source>
</evidence>
<reference evidence="10 11" key="1">
    <citation type="submission" date="2017-07" db="EMBL/GenBank/DDBJ databases">
        <authorList>
            <person name="Talla V."/>
            <person name="Backstrom N."/>
        </authorList>
    </citation>
    <scope>NUCLEOTIDE SEQUENCE [LARGE SCALE GENOMIC DNA]</scope>
</reference>
<dbReference type="PANTHER" id="PTHR45973:SF9">
    <property type="entry name" value="LEUCINE-RICH REPEAT-CONTAINING PROTEIN 46"/>
    <property type="match status" value="1"/>
</dbReference>
<proteinExistence type="inferred from homology"/>
<keyword evidence="6" id="KW-0969">Cilium</keyword>
<feature type="compositionally biased region" description="Polar residues" evidence="9">
    <location>
        <begin position="482"/>
        <end position="497"/>
    </location>
</feature>
<comment type="subcellular location">
    <subcellularLocation>
        <location evidence="2">Cell projection</location>
        <location evidence="2">Cilium</location>
    </subcellularLocation>
</comment>
<keyword evidence="11" id="KW-1185">Reference proteome</keyword>
<feature type="compositionally biased region" description="Basic and acidic residues" evidence="9">
    <location>
        <begin position="1450"/>
        <end position="1461"/>
    </location>
</feature>
<dbReference type="InterPro" id="IPR050576">
    <property type="entry name" value="Cilia_flagella_integrity"/>
</dbReference>
<dbReference type="GO" id="GO:0005929">
    <property type="term" value="C:cilium"/>
    <property type="evidence" value="ECO:0007669"/>
    <property type="project" value="UniProtKB-SubCell"/>
</dbReference>
<feature type="region of interest" description="Disordered" evidence="9">
    <location>
        <begin position="1401"/>
        <end position="1461"/>
    </location>
</feature>
<comment type="similarity">
    <text evidence="3">Belongs to the DNAAF1 family.</text>
</comment>
<feature type="compositionally biased region" description="Basic and acidic residues" evidence="9">
    <location>
        <begin position="948"/>
        <end position="962"/>
    </location>
</feature>
<comment type="function">
    <text evidence="1">Cilium-specific protein required for cilia structures.</text>
</comment>
<feature type="compositionally biased region" description="Basic and acidic residues" evidence="9">
    <location>
        <begin position="1096"/>
        <end position="1106"/>
    </location>
</feature>
<feature type="region of interest" description="Disordered" evidence="9">
    <location>
        <begin position="174"/>
        <end position="199"/>
    </location>
</feature>
<feature type="region of interest" description="Disordered" evidence="9">
    <location>
        <begin position="479"/>
        <end position="498"/>
    </location>
</feature>
<feature type="region of interest" description="Disordered" evidence="9">
    <location>
        <begin position="948"/>
        <end position="1032"/>
    </location>
</feature>
<sequence length="1659" mass="189375">MESTESRIHTVDTTYIETKRRELKEFFKDCKISQDIINKTIENELKPLTEIGDSKRPYIKASAPGVVKTEYEVMTGQPFTDVRECTKVLTGAEIKEMITSNPIIAEKSKQIQIAVDTEGRYKGCTVPYDQIKMGTYDEITKELNDADGDVDKIQNIKYKNMQSLLQSVQRYETNTPAKPQVLETRSGSKAESSDEGEFETVDKVVTEMTNKSYETRFTETKQMLQNLADEYDKPVLANVENISKLAIKEDPVLKESSYHLIKGEKRRTAFDEVLDSYAINASMNIPLVDNPVKPDLSGKPKHISKLNKMKNSNPNLNFNEVFTFEKKLGNTHNALKNINSIIDEMNPKENISEIKAKNFNITNKANQGDDTSTNSNGESHNDSQLYGKMEESLQNDLANLFEGNHNNRDTNEMEFKEMKNLARNIVSGAENLSVLIKEDITNKLNSMNELLSDVNQALENSRKSNLVYQKLKEENDFRKQNRTLPNAETEQPGSVSQMDIDGINNAIKTINAEITIHEESVTKSKESCALRTQECETFIKEVDVVLQKSHELLYPKTASDTNKINNGASTASTIKSNSNTQKELLWDTDTKISDTKKQQLERDIKINDLLCNIKGKMKDNKEVIRLANNMLYRDETTKRDSEDNCELHTILDNDIRAQGDHSREQDLLVQDVSKTTRVPPLQEENKEDGKNKKKEPEKQREFQVKVVKELEDMNRGPRMTKEFIRNHCKQHKLYCTPYLNDILYLHFKGFSKIENLEEYTGLKCIFLENNGIQRIEGLDTLSELKCLYLHFNLVRKIENLNGCPKLDTLNLDHNYVTKIENLDVVPDLHTLSIAHNMLTTIEDLDHLRTCRNLSVLDLSYNRLEDPIIVDVLADMNILKVLVLSGNPVVRNIPAYRKTLTLRLKELLNLDNRPIFPRDRACVEAWIAREQEKTNQSVQYLIRMREENKAKREAREKELREKQGSTSEEQDESKSTQDKLLPDEEDDNKSLTAVKTSKDGVVMEMLTGSETEDTTSESSDDVDTDTEKEGTSKIQWSDVEKDQRIIQEVKSENKEMKDEEIWDGFGSRYKAEDMKVYSEIEAVNHLLFSEPHTSRGRVTEVREESTKPKKAFIKQIDSSEETQQNEARRKPLREIIEEYNQMSNENTNKGLIEEVTRETGVVETDKVIIDHENKIITEKTELYTWKPPISCAIKGKGDNEDKKIKKVTIQEVENSNTPMDSDEKKKEDKDSNAEDQNDQIGEERPKGSNNNDDGNEQQSVGEGDGVALINYLKNNDYENCDDELKPSAEDLEIFAELEREQIERDERIARGEPAVDPMKLYHRETMEEYHKDEERVAAHNVRERSYVTTYNTDNAYDRIALSQLTQAEPDKSKIKLTHVPGAVLFQYVDTQAPAHVECEIGEEKLDSATSSEDTESNRTGSDSSDDSTGVVHVKQTKTRPKTANRRGSFIRCDDEKDQDDGKRDCATIEAINEEILERTLRYEERQLYQQCALVNTHAGRVDNRTNAIIETLADSLHPHQIPLPAVSRILEDHIERSERRWRTGFVEYTSPDGSVDGDGDTTLVAMPESLRLDDTLTQDGLAVDSGIDNGETRDFLPISDVSCASPDVTSNLSADGDEVFEDCLEDVALDKDDHEGKQFDRVEQKYSLEMKLALGIENQP</sequence>
<feature type="compositionally biased region" description="Acidic residues" evidence="9">
    <location>
        <begin position="1009"/>
        <end position="1023"/>
    </location>
</feature>
<feature type="compositionally biased region" description="Basic residues" evidence="9">
    <location>
        <begin position="1433"/>
        <end position="1443"/>
    </location>
</feature>
<dbReference type="Pfam" id="PF14580">
    <property type="entry name" value="LRR_9"/>
    <property type="match status" value="1"/>
</dbReference>
<feature type="compositionally biased region" description="Basic and acidic residues" evidence="9">
    <location>
        <begin position="1220"/>
        <end position="1231"/>
    </location>
</feature>
<protein>
    <recommendedName>
        <fullName evidence="8">Dynein axonemal assembly factor 1 homolog</fullName>
    </recommendedName>
</protein>
<gene>
    <name evidence="10" type="ORF">LSINAPIS_LOCUS834</name>
</gene>
<feature type="region of interest" description="Disordered" evidence="9">
    <location>
        <begin position="661"/>
        <end position="700"/>
    </location>
</feature>
<keyword evidence="4" id="KW-0433">Leucine-rich repeat</keyword>
<evidence type="ECO:0000256" key="7">
    <source>
        <dbReference type="ARBA" id="ARBA00023273"/>
    </source>
</evidence>
<name>A0A5E4PPD9_9NEOP</name>
<feature type="region of interest" description="Disordered" evidence="9">
    <location>
        <begin position="363"/>
        <end position="383"/>
    </location>
</feature>
<dbReference type="InterPro" id="IPR032675">
    <property type="entry name" value="LRR_dom_sf"/>
</dbReference>
<evidence type="ECO:0000256" key="5">
    <source>
        <dbReference type="ARBA" id="ARBA00022737"/>
    </source>
</evidence>
<evidence type="ECO:0000313" key="10">
    <source>
        <dbReference type="EMBL" id="VVC87157.1"/>
    </source>
</evidence>
<feature type="compositionally biased region" description="Basic and acidic residues" evidence="9">
    <location>
        <begin position="971"/>
        <end position="981"/>
    </location>
</feature>
<dbReference type="PANTHER" id="PTHR45973">
    <property type="entry name" value="PROTEIN PHOSPHATASE 1 REGULATORY SUBUNIT SDS22-RELATED"/>
    <property type="match status" value="1"/>
</dbReference>
<evidence type="ECO:0000256" key="4">
    <source>
        <dbReference type="ARBA" id="ARBA00022614"/>
    </source>
</evidence>
<dbReference type="SMART" id="SM00365">
    <property type="entry name" value="LRR_SD22"/>
    <property type="match status" value="4"/>
</dbReference>
<dbReference type="EMBL" id="FZQP02000082">
    <property type="protein sequence ID" value="VVC87157.1"/>
    <property type="molecule type" value="Genomic_DNA"/>
</dbReference>
<dbReference type="FunFam" id="3.80.10.10:FF:000166">
    <property type="entry name" value="Dynein assembly factor 1, axonemal"/>
    <property type="match status" value="1"/>
</dbReference>
<feature type="region of interest" description="Disordered" evidence="9">
    <location>
        <begin position="1188"/>
        <end position="1264"/>
    </location>
</feature>
<evidence type="ECO:0000256" key="1">
    <source>
        <dbReference type="ARBA" id="ARBA00003843"/>
    </source>
</evidence>
<keyword evidence="5" id="KW-0677">Repeat</keyword>
<evidence type="ECO:0000256" key="6">
    <source>
        <dbReference type="ARBA" id="ARBA00023069"/>
    </source>
</evidence>
<evidence type="ECO:0000313" key="11">
    <source>
        <dbReference type="Proteomes" id="UP000324832"/>
    </source>
</evidence>
<keyword evidence="7" id="KW-0966">Cell projection</keyword>
<feature type="compositionally biased region" description="Polar residues" evidence="9">
    <location>
        <begin position="174"/>
        <end position="185"/>
    </location>
</feature>
<feature type="region of interest" description="Disordered" evidence="9">
    <location>
        <begin position="1092"/>
        <end position="1128"/>
    </location>
</feature>
<dbReference type="SUPFAM" id="SSF52075">
    <property type="entry name" value="Outer arm dynein light chain 1"/>
    <property type="match status" value="1"/>
</dbReference>
<accession>A0A5E4PPD9</accession>
<organism evidence="10 11">
    <name type="scientific">Leptidea sinapis</name>
    <dbReference type="NCBI Taxonomy" id="189913"/>
    <lineage>
        <taxon>Eukaryota</taxon>
        <taxon>Metazoa</taxon>
        <taxon>Ecdysozoa</taxon>
        <taxon>Arthropoda</taxon>
        <taxon>Hexapoda</taxon>
        <taxon>Insecta</taxon>
        <taxon>Pterygota</taxon>
        <taxon>Neoptera</taxon>
        <taxon>Endopterygota</taxon>
        <taxon>Lepidoptera</taxon>
        <taxon>Glossata</taxon>
        <taxon>Ditrysia</taxon>
        <taxon>Papilionoidea</taxon>
        <taxon>Pieridae</taxon>
        <taxon>Dismorphiinae</taxon>
        <taxon>Leptidea</taxon>
    </lineage>
</organism>
<evidence type="ECO:0000256" key="2">
    <source>
        <dbReference type="ARBA" id="ARBA00004138"/>
    </source>
</evidence>
<dbReference type="Gene3D" id="3.80.10.10">
    <property type="entry name" value="Ribonuclease Inhibitor"/>
    <property type="match status" value="2"/>
</dbReference>
<dbReference type="PROSITE" id="PS51450">
    <property type="entry name" value="LRR"/>
    <property type="match status" value="4"/>
</dbReference>
<evidence type="ECO:0000256" key="8">
    <source>
        <dbReference type="ARBA" id="ARBA00024433"/>
    </source>
</evidence>
<dbReference type="InterPro" id="IPR001611">
    <property type="entry name" value="Leu-rich_rpt"/>
</dbReference>
<feature type="compositionally biased region" description="Polar residues" evidence="9">
    <location>
        <begin position="1246"/>
        <end position="1259"/>
    </location>
</feature>
<dbReference type="Proteomes" id="UP000324832">
    <property type="component" value="Unassembled WGS sequence"/>
</dbReference>